<dbReference type="InterPro" id="IPR035965">
    <property type="entry name" value="PAS-like_dom_sf"/>
</dbReference>
<evidence type="ECO:0000313" key="16">
    <source>
        <dbReference type="EMBL" id="EMG35804.1"/>
    </source>
</evidence>
<dbReference type="SUPFAM" id="SSF47384">
    <property type="entry name" value="Homodimeric domain of signal transducing histidine kinase"/>
    <property type="match status" value="1"/>
</dbReference>
<dbReference type="InterPro" id="IPR013656">
    <property type="entry name" value="PAS_4"/>
</dbReference>
<evidence type="ECO:0000313" key="17">
    <source>
        <dbReference type="Proteomes" id="UP000011922"/>
    </source>
</evidence>
<feature type="domain" description="Histidine kinase" evidence="13">
    <location>
        <begin position="438"/>
        <end position="667"/>
    </location>
</feature>
<proteinExistence type="predicted"/>
<dbReference type="InterPro" id="IPR036097">
    <property type="entry name" value="HisK_dim/P_sf"/>
</dbReference>
<dbReference type="RefSeq" id="WP_005989173.1">
    <property type="nucleotide sequence ID" value="NZ_AOSV01000038.1"/>
</dbReference>
<keyword evidence="7" id="KW-0067">ATP-binding</keyword>
<evidence type="ECO:0000256" key="2">
    <source>
        <dbReference type="ARBA" id="ARBA00012438"/>
    </source>
</evidence>
<dbReference type="InterPro" id="IPR005467">
    <property type="entry name" value="His_kinase_dom"/>
</dbReference>
<dbReference type="AlphaFoldDB" id="M5PPA4"/>
<reference evidence="16 17" key="1">
    <citation type="journal article" date="2013" name="Genome Announc.">
        <title>Draft Genome Sequence for Desulfovibrio africanus Strain PCS.</title>
        <authorList>
            <person name="Brown S.D."/>
            <person name="Utturkar S.M."/>
            <person name="Arkin A.P."/>
            <person name="Deutschbauer A.M."/>
            <person name="Elias D.A."/>
            <person name="Hazen T.C."/>
            <person name="Chakraborty R."/>
        </authorList>
    </citation>
    <scope>NUCLEOTIDE SEQUENCE [LARGE SCALE GENOMIC DNA]</scope>
    <source>
        <strain evidence="16 17">PCS</strain>
    </source>
</reference>
<dbReference type="PANTHER" id="PTHR45339:SF3">
    <property type="entry name" value="HISTIDINE KINASE"/>
    <property type="match status" value="1"/>
</dbReference>
<accession>M5PPA4</accession>
<evidence type="ECO:0000256" key="9">
    <source>
        <dbReference type="ARBA" id="ARBA00064003"/>
    </source>
</evidence>
<evidence type="ECO:0000256" key="5">
    <source>
        <dbReference type="ARBA" id="ARBA00022741"/>
    </source>
</evidence>
<evidence type="ECO:0000256" key="4">
    <source>
        <dbReference type="ARBA" id="ARBA00022679"/>
    </source>
</evidence>
<dbReference type="GO" id="GO:0005524">
    <property type="term" value="F:ATP binding"/>
    <property type="evidence" value="ECO:0007669"/>
    <property type="project" value="UniProtKB-KW"/>
</dbReference>
<dbReference type="Pfam" id="PF00072">
    <property type="entry name" value="Response_reg"/>
    <property type="match status" value="1"/>
</dbReference>
<organism evidence="16 17">
    <name type="scientific">Desulfocurvibacter africanus PCS</name>
    <dbReference type="NCBI Taxonomy" id="1262666"/>
    <lineage>
        <taxon>Bacteria</taxon>
        <taxon>Pseudomonadati</taxon>
        <taxon>Thermodesulfobacteriota</taxon>
        <taxon>Desulfovibrionia</taxon>
        <taxon>Desulfovibrionales</taxon>
        <taxon>Desulfovibrionaceae</taxon>
        <taxon>Desulfocurvibacter</taxon>
    </lineage>
</organism>
<evidence type="ECO:0000259" key="14">
    <source>
        <dbReference type="PROSITE" id="PS50110"/>
    </source>
</evidence>
<dbReference type="Gene3D" id="2.10.70.100">
    <property type="match status" value="1"/>
</dbReference>
<feature type="coiled-coil region" evidence="12">
    <location>
        <begin position="3"/>
        <end position="30"/>
    </location>
</feature>
<dbReference type="InterPro" id="IPR001789">
    <property type="entry name" value="Sig_transdc_resp-reg_receiver"/>
</dbReference>
<evidence type="ECO:0000259" key="15">
    <source>
        <dbReference type="PROSITE" id="PS50113"/>
    </source>
</evidence>
<dbReference type="InterPro" id="IPR001610">
    <property type="entry name" value="PAC"/>
</dbReference>
<sequence>MSKDELKDALRRAQEQNARLQKRVAEAEKSERLLKSILEYIPEGLTVTEGPEVSIRAISRYGQQLIGRPLESIEGRTGAEILESWKLLHPDGVTQAEYEKLPLVRAVTKGEDVREEEWILLRPDGKKIPILLNAGPMRDEQGTITGGLSSWIGMEKRGQLEERLRESEKRFRLAISAAKMGAYSRNLQTGQDHWSPEFLAIYGLGPDEPLPLVDGIPAAVHPEDRPRVLAEACAFYGRTVEQEFSSEHRIVRPNGEIRWVQILGNMHFDPVDSQQVIYGLGIDITQRKRSEEALRESEARYRALISASSQVLYRMSPDWSEMRQLQGGSFLADTAEPNRNWLQDYIHPDDQKRVLESIDKAVRTGTVFELEHRVRRVDGILGWTHSRAVPVRNAAGEVVEWFGAASDITARKQAEDDLRQAMKKADQASRAKSEFLASMSHEIRTPMNGVIGLTELALMQEPKPKIRDYLHMVKQSAKSLLDIINDILDLSKIEAGRVELEHADFDLRDMLESLFETMRMGAEHKALSFTTVIDPGVPDWIKGDESRLRQIFVNLIGNAVKYTDAGQVSVRVGVEDGRGAQDTGGRDIPMPICLLASVKDTGGGIPKDKLGSIFEPFDTGARSAKHDGTGLGLAITKRLVELMGGRITAQSELGRGSTFTFSAALEPASEAAAGEGSGHATVRPDARTLRVLLAEDNEINRFLAVELLKGLGHEVTTVQDGRQALEVLAKERFDLVLMDVQMPQMHGDEVTRRIRAGEAGDPNVPIVALTAYALKGDRERFLAAGMDDYLAKPIDMEELGRVLARIGANGKSAE</sequence>
<dbReference type="InterPro" id="IPR011006">
    <property type="entry name" value="CheY-like_superfamily"/>
</dbReference>
<dbReference type="SMART" id="SM00388">
    <property type="entry name" value="HisKA"/>
    <property type="match status" value="1"/>
</dbReference>
<dbReference type="PANTHER" id="PTHR45339">
    <property type="entry name" value="HYBRID SIGNAL TRANSDUCTION HISTIDINE KINASE J"/>
    <property type="match status" value="1"/>
</dbReference>
<dbReference type="SUPFAM" id="SSF52172">
    <property type="entry name" value="CheY-like"/>
    <property type="match status" value="1"/>
</dbReference>
<dbReference type="InterPro" id="IPR036890">
    <property type="entry name" value="HATPase_C_sf"/>
</dbReference>
<protein>
    <recommendedName>
        <fullName evidence="10">Sensory/regulatory protein RpfC</fullName>
        <ecNumber evidence="2">2.7.13.3</ecNumber>
    </recommendedName>
</protein>
<dbReference type="PROSITE" id="PS50110">
    <property type="entry name" value="RESPONSE_REGULATORY"/>
    <property type="match status" value="1"/>
</dbReference>
<dbReference type="SUPFAM" id="SSF55874">
    <property type="entry name" value="ATPase domain of HSP90 chaperone/DNA topoisomerase II/histidine kinase"/>
    <property type="match status" value="1"/>
</dbReference>
<dbReference type="FunFam" id="1.10.287.130:FF:000002">
    <property type="entry name" value="Two-component osmosensing histidine kinase"/>
    <property type="match status" value="1"/>
</dbReference>
<evidence type="ECO:0000256" key="7">
    <source>
        <dbReference type="ARBA" id="ARBA00022840"/>
    </source>
</evidence>
<keyword evidence="8" id="KW-0902">Two-component regulatory system</keyword>
<dbReference type="Gene3D" id="3.30.450.20">
    <property type="entry name" value="PAS domain"/>
    <property type="match status" value="3"/>
</dbReference>
<dbReference type="SUPFAM" id="SSF55785">
    <property type="entry name" value="PYP-like sensor domain (PAS domain)"/>
    <property type="match status" value="3"/>
</dbReference>
<feature type="domain" description="PAC" evidence="15">
    <location>
        <begin position="114"/>
        <end position="166"/>
    </location>
</feature>
<dbReference type="InterPro" id="IPR013655">
    <property type="entry name" value="PAS_fold_3"/>
</dbReference>
<comment type="catalytic activity">
    <reaction evidence="1">
        <text>ATP + protein L-histidine = ADP + protein N-phospho-L-histidine.</text>
        <dbReference type="EC" id="2.7.13.3"/>
    </reaction>
</comment>
<keyword evidence="4" id="KW-0808">Transferase</keyword>
<comment type="subunit">
    <text evidence="9">At low DSF concentrations, interacts with RpfF.</text>
</comment>
<dbReference type="FunFam" id="3.30.565.10:FF:000010">
    <property type="entry name" value="Sensor histidine kinase RcsC"/>
    <property type="match status" value="1"/>
</dbReference>
<dbReference type="CDD" id="cd17546">
    <property type="entry name" value="REC_hyHK_CKI1_RcsC-like"/>
    <property type="match status" value="1"/>
</dbReference>
<comment type="caution">
    <text evidence="16">The sequence shown here is derived from an EMBL/GenBank/DDBJ whole genome shotgun (WGS) entry which is preliminary data.</text>
</comment>
<evidence type="ECO:0000256" key="8">
    <source>
        <dbReference type="ARBA" id="ARBA00023012"/>
    </source>
</evidence>
<feature type="domain" description="PAC" evidence="15">
    <location>
        <begin position="368"/>
        <end position="420"/>
    </location>
</feature>
<dbReference type="InterPro" id="IPR000014">
    <property type="entry name" value="PAS"/>
</dbReference>
<dbReference type="PROSITE" id="PS50109">
    <property type="entry name" value="HIS_KIN"/>
    <property type="match status" value="1"/>
</dbReference>
<dbReference type="CDD" id="cd00130">
    <property type="entry name" value="PAS"/>
    <property type="match status" value="2"/>
</dbReference>
<evidence type="ECO:0000256" key="12">
    <source>
        <dbReference type="SAM" id="Coils"/>
    </source>
</evidence>
<dbReference type="CDD" id="cd00082">
    <property type="entry name" value="HisKA"/>
    <property type="match status" value="1"/>
</dbReference>
<dbReference type="EMBL" id="AOSV01000038">
    <property type="protein sequence ID" value="EMG35804.1"/>
    <property type="molecule type" value="Genomic_DNA"/>
</dbReference>
<feature type="domain" description="Response regulatory" evidence="14">
    <location>
        <begin position="690"/>
        <end position="807"/>
    </location>
</feature>
<dbReference type="Proteomes" id="UP000011922">
    <property type="component" value="Unassembled WGS sequence"/>
</dbReference>
<gene>
    <name evidence="16" type="ORF">PCS_03287</name>
</gene>
<dbReference type="PROSITE" id="PS50113">
    <property type="entry name" value="PAC"/>
    <property type="match status" value="3"/>
</dbReference>
<name>M5PPA4_DESAF</name>
<dbReference type="PATRIC" id="fig|1262666.3.peg.3336"/>
<keyword evidence="6" id="KW-0418">Kinase</keyword>
<dbReference type="EC" id="2.7.13.3" evidence="2"/>
<dbReference type="SMART" id="SM00086">
    <property type="entry name" value="PAC"/>
    <property type="match status" value="3"/>
</dbReference>
<keyword evidence="5" id="KW-0547">Nucleotide-binding</keyword>
<evidence type="ECO:0000256" key="1">
    <source>
        <dbReference type="ARBA" id="ARBA00000085"/>
    </source>
</evidence>
<dbReference type="InterPro" id="IPR003661">
    <property type="entry name" value="HisK_dim/P_dom"/>
</dbReference>
<dbReference type="Pfam" id="PF00512">
    <property type="entry name" value="HisKA"/>
    <property type="match status" value="1"/>
</dbReference>
<dbReference type="SMART" id="SM00387">
    <property type="entry name" value="HATPase_c"/>
    <property type="match status" value="1"/>
</dbReference>
<feature type="domain" description="PAC" evidence="15">
    <location>
        <begin position="244"/>
        <end position="296"/>
    </location>
</feature>
<dbReference type="PRINTS" id="PR00344">
    <property type="entry name" value="BCTRLSENSOR"/>
</dbReference>
<dbReference type="Pfam" id="PF08448">
    <property type="entry name" value="PAS_4"/>
    <property type="match status" value="1"/>
</dbReference>
<dbReference type="InterPro" id="IPR004358">
    <property type="entry name" value="Sig_transdc_His_kin-like_C"/>
</dbReference>
<keyword evidence="12" id="KW-0175">Coiled coil</keyword>
<keyword evidence="3 11" id="KW-0597">Phosphoprotein</keyword>
<evidence type="ECO:0000256" key="10">
    <source>
        <dbReference type="ARBA" id="ARBA00068150"/>
    </source>
</evidence>
<dbReference type="Gene3D" id="1.10.287.130">
    <property type="match status" value="1"/>
</dbReference>
<dbReference type="NCBIfam" id="TIGR00229">
    <property type="entry name" value="sensory_box"/>
    <property type="match status" value="3"/>
</dbReference>
<dbReference type="Pfam" id="PF02518">
    <property type="entry name" value="HATPase_c"/>
    <property type="match status" value="1"/>
</dbReference>
<dbReference type="InterPro" id="IPR000700">
    <property type="entry name" value="PAS-assoc_C"/>
</dbReference>
<evidence type="ECO:0000256" key="3">
    <source>
        <dbReference type="ARBA" id="ARBA00022553"/>
    </source>
</evidence>
<dbReference type="Gene3D" id="3.30.565.10">
    <property type="entry name" value="Histidine kinase-like ATPase, C-terminal domain"/>
    <property type="match status" value="1"/>
</dbReference>
<dbReference type="SMART" id="SM00448">
    <property type="entry name" value="REC"/>
    <property type="match status" value="1"/>
</dbReference>
<evidence type="ECO:0000259" key="13">
    <source>
        <dbReference type="PROSITE" id="PS50109"/>
    </source>
</evidence>
<evidence type="ECO:0000256" key="11">
    <source>
        <dbReference type="PROSITE-ProRule" id="PRU00169"/>
    </source>
</evidence>
<feature type="modified residue" description="4-aspartylphosphate" evidence="11">
    <location>
        <position position="739"/>
    </location>
</feature>
<dbReference type="CDD" id="cd16922">
    <property type="entry name" value="HATPase_EvgS-ArcB-TorS-like"/>
    <property type="match status" value="1"/>
</dbReference>
<dbReference type="Gene3D" id="3.40.50.2300">
    <property type="match status" value="1"/>
</dbReference>
<evidence type="ECO:0000256" key="6">
    <source>
        <dbReference type="ARBA" id="ARBA00022777"/>
    </source>
</evidence>
<dbReference type="Pfam" id="PF08447">
    <property type="entry name" value="PAS_3"/>
    <property type="match status" value="2"/>
</dbReference>
<dbReference type="InterPro" id="IPR003594">
    <property type="entry name" value="HATPase_dom"/>
</dbReference>
<dbReference type="GO" id="GO:0000155">
    <property type="term" value="F:phosphorelay sensor kinase activity"/>
    <property type="evidence" value="ECO:0007669"/>
    <property type="project" value="InterPro"/>
</dbReference>